<keyword evidence="1 2" id="KW-0732">Signal</keyword>
<dbReference type="GO" id="GO:0030288">
    <property type="term" value="C:outer membrane-bounded periplasmic space"/>
    <property type="evidence" value="ECO:0007669"/>
    <property type="project" value="TreeGrafter"/>
</dbReference>
<dbReference type="PANTHER" id="PTHR30006:SF2">
    <property type="entry name" value="ABC TRANSPORTER SUBSTRATE-BINDING PROTEIN"/>
    <property type="match status" value="1"/>
</dbReference>
<dbReference type="Gene3D" id="3.40.190.10">
    <property type="entry name" value="Periplasmic binding protein-like II"/>
    <property type="match status" value="2"/>
</dbReference>
<evidence type="ECO:0000256" key="1">
    <source>
        <dbReference type="ARBA" id="ARBA00022729"/>
    </source>
</evidence>
<dbReference type="HOGENOM" id="CLU_026974_0_2_12"/>
<dbReference type="AlphaFoldDB" id="G0EKW8"/>
<dbReference type="GO" id="GO:0015888">
    <property type="term" value="P:thiamine transport"/>
    <property type="evidence" value="ECO:0007669"/>
    <property type="project" value="TreeGrafter"/>
</dbReference>
<sequence length="342" mass="38461">MKKIIISFLILSALLIFSCSKEENTNNKLVIYTPASRTLLDPLIEDFKQKNPDIDNIEIIMAGSGELIKRIEAEKDNTLCDVLMTVNVDFMKENTNLFTNYISTNEEYIHDDFKNIEGSITRFMLSPSVLIVNTNLIGNINIEGYTDLTNEQLKGKIAFNDASSSSSAFEHLVNMLYTMGEGNIENGWEYIEKLYSNLDNKILDSSSAVYKGVTDGEYSVGLTYENAAADYVSSGAPVQIVYMKEGVIMKANGACIVKNAKNIENAKKFIDYITSFEAQKKMNDELNARAIRKDLPKSNVLIDINEINTITDSNELEKISKESSNNKEIWLEKLKDIIISKQ</sequence>
<evidence type="ECO:0000313" key="4">
    <source>
        <dbReference type="Proteomes" id="UP000008522"/>
    </source>
</evidence>
<reference evidence="3 4" key="1">
    <citation type="journal article" date="2011" name="BMC Genomics">
        <title>Complete genome sequence of Brachyspira intermedia reveals unique genomic features in Brachyspira species and phage-mediated horizontal gene transfer.</title>
        <authorList>
            <person name="Hafstrom T."/>
            <person name="Jansson D.S."/>
            <person name="Segerman B."/>
        </authorList>
    </citation>
    <scope>NUCLEOTIDE SEQUENCE [LARGE SCALE GENOMIC DNA]</scope>
    <source>
        <strain evidence="4">ATCC 51140 / PWS/A</strain>
    </source>
</reference>
<feature type="chain" id="PRO_5003398157" evidence="2">
    <location>
        <begin position="22"/>
        <end position="342"/>
    </location>
</feature>
<dbReference type="SUPFAM" id="SSF53850">
    <property type="entry name" value="Periplasmic binding protein-like II"/>
    <property type="match status" value="1"/>
</dbReference>
<organism evidence="3 4">
    <name type="scientific">Brachyspira intermedia (strain ATCC 51140 / PWS/A)</name>
    <name type="common">Serpulina intermedia</name>
    <dbReference type="NCBI Taxonomy" id="1045858"/>
    <lineage>
        <taxon>Bacteria</taxon>
        <taxon>Pseudomonadati</taxon>
        <taxon>Spirochaetota</taxon>
        <taxon>Spirochaetia</taxon>
        <taxon>Brachyspirales</taxon>
        <taxon>Brachyspiraceae</taxon>
        <taxon>Brachyspira</taxon>
    </lineage>
</organism>
<protein>
    <submittedName>
        <fullName evidence="3">Periplasmic-iron-binding protein BitB</fullName>
    </submittedName>
</protein>
<feature type="signal peptide" evidence="2">
    <location>
        <begin position="1"/>
        <end position="21"/>
    </location>
</feature>
<dbReference type="KEGG" id="bip:Bint_0797"/>
<evidence type="ECO:0000313" key="3">
    <source>
        <dbReference type="EMBL" id="AEM21426.1"/>
    </source>
</evidence>
<accession>G0EKW8</accession>
<dbReference type="PIRSF" id="PIRSF002825">
    <property type="entry name" value="CfbpA"/>
    <property type="match status" value="1"/>
</dbReference>
<dbReference type="EMBL" id="CP002874">
    <property type="protein sequence ID" value="AEM21426.1"/>
    <property type="molecule type" value="Genomic_DNA"/>
</dbReference>
<dbReference type="GeneID" id="44969351"/>
<dbReference type="InterPro" id="IPR026045">
    <property type="entry name" value="Ferric-bd"/>
</dbReference>
<dbReference type="RefSeq" id="WP_014487266.1">
    <property type="nucleotide sequence ID" value="NC_017243.1"/>
</dbReference>
<dbReference type="PROSITE" id="PS51257">
    <property type="entry name" value="PROKAR_LIPOPROTEIN"/>
    <property type="match status" value="1"/>
</dbReference>
<gene>
    <name evidence="3" type="ordered locus">Bint_0797</name>
</gene>
<keyword evidence="4" id="KW-1185">Reference proteome</keyword>
<dbReference type="OrthoDB" id="305758at2"/>
<dbReference type="PATRIC" id="fig|1045858.4.peg.797"/>
<dbReference type="PANTHER" id="PTHR30006">
    <property type="entry name" value="THIAMINE-BINDING PERIPLASMIC PROTEIN-RELATED"/>
    <property type="match status" value="1"/>
</dbReference>
<dbReference type="GO" id="GO:0030976">
    <property type="term" value="F:thiamine pyrophosphate binding"/>
    <property type="evidence" value="ECO:0007669"/>
    <property type="project" value="TreeGrafter"/>
</dbReference>
<dbReference type="eggNOG" id="COG1840">
    <property type="taxonomic scope" value="Bacteria"/>
</dbReference>
<proteinExistence type="predicted"/>
<dbReference type="GO" id="GO:0030975">
    <property type="term" value="F:thiamine binding"/>
    <property type="evidence" value="ECO:0007669"/>
    <property type="project" value="TreeGrafter"/>
</dbReference>
<evidence type="ECO:0000256" key="2">
    <source>
        <dbReference type="SAM" id="SignalP"/>
    </source>
</evidence>
<dbReference type="Pfam" id="PF13531">
    <property type="entry name" value="SBP_bac_11"/>
    <property type="match status" value="1"/>
</dbReference>
<dbReference type="Proteomes" id="UP000008522">
    <property type="component" value="Chromosome"/>
</dbReference>
<name>G0EKW8_BRAIP</name>